<evidence type="ECO:0000313" key="4">
    <source>
        <dbReference type="EMBL" id="KAF4626210.1"/>
    </source>
</evidence>
<dbReference type="PROSITE" id="PS50297">
    <property type="entry name" value="ANK_REP_REGION"/>
    <property type="match status" value="2"/>
</dbReference>
<dbReference type="Pfam" id="PF12796">
    <property type="entry name" value="Ank_2"/>
    <property type="match status" value="1"/>
</dbReference>
<feature type="repeat" description="ANK" evidence="3">
    <location>
        <begin position="12"/>
        <end position="45"/>
    </location>
</feature>
<dbReference type="SMART" id="SM00248">
    <property type="entry name" value="ANK"/>
    <property type="match status" value="10"/>
</dbReference>
<protein>
    <submittedName>
        <fullName evidence="4">Uncharacterized protein</fullName>
    </submittedName>
</protein>
<dbReference type="SUPFAM" id="SSF48403">
    <property type="entry name" value="Ankyrin repeat"/>
    <property type="match status" value="2"/>
</dbReference>
<dbReference type="PANTHER" id="PTHR24198:SF195">
    <property type="entry name" value="DEATH DOMAIN-CONTAINING PROTEIN"/>
    <property type="match status" value="1"/>
</dbReference>
<organism evidence="4 5">
    <name type="scientific">Cudoniella acicularis</name>
    <dbReference type="NCBI Taxonomy" id="354080"/>
    <lineage>
        <taxon>Eukaryota</taxon>
        <taxon>Fungi</taxon>
        <taxon>Dikarya</taxon>
        <taxon>Ascomycota</taxon>
        <taxon>Pezizomycotina</taxon>
        <taxon>Leotiomycetes</taxon>
        <taxon>Helotiales</taxon>
        <taxon>Tricladiaceae</taxon>
        <taxon>Cudoniella</taxon>
    </lineage>
</organism>
<gene>
    <name evidence="4" type="ORF">G7Y89_g11951</name>
</gene>
<accession>A0A8H4R9Y0</accession>
<evidence type="ECO:0000256" key="2">
    <source>
        <dbReference type="ARBA" id="ARBA00023043"/>
    </source>
</evidence>
<dbReference type="Proteomes" id="UP000566819">
    <property type="component" value="Unassembled WGS sequence"/>
</dbReference>
<comment type="caution">
    <text evidence="4">The sequence shown here is derived from an EMBL/GenBank/DDBJ whole genome shotgun (WGS) entry which is preliminary data.</text>
</comment>
<dbReference type="InterPro" id="IPR002110">
    <property type="entry name" value="Ankyrin_rpt"/>
</dbReference>
<dbReference type="InterPro" id="IPR036770">
    <property type="entry name" value="Ankyrin_rpt-contain_sf"/>
</dbReference>
<evidence type="ECO:0000256" key="1">
    <source>
        <dbReference type="ARBA" id="ARBA00022737"/>
    </source>
</evidence>
<keyword evidence="5" id="KW-1185">Reference proteome</keyword>
<feature type="repeat" description="ANK" evidence="3">
    <location>
        <begin position="695"/>
        <end position="727"/>
    </location>
</feature>
<dbReference type="AlphaFoldDB" id="A0A8H4R9Y0"/>
<dbReference type="PRINTS" id="PR01415">
    <property type="entry name" value="ANKYRIN"/>
</dbReference>
<dbReference type="Gene3D" id="1.25.40.20">
    <property type="entry name" value="Ankyrin repeat-containing domain"/>
    <property type="match status" value="4"/>
</dbReference>
<proteinExistence type="predicted"/>
<evidence type="ECO:0000256" key="3">
    <source>
        <dbReference type="PROSITE-ProRule" id="PRU00023"/>
    </source>
</evidence>
<feature type="repeat" description="ANK" evidence="3">
    <location>
        <begin position="512"/>
        <end position="551"/>
    </location>
</feature>
<dbReference type="EMBL" id="JAAMPI010001200">
    <property type="protein sequence ID" value="KAF4626210.1"/>
    <property type="molecule type" value="Genomic_DNA"/>
</dbReference>
<name>A0A8H4R9Y0_9HELO</name>
<feature type="repeat" description="ANK" evidence="3">
    <location>
        <begin position="197"/>
        <end position="229"/>
    </location>
</feature>
<evidence type="ECO:0000313" key="5">
    <source>
        <dbReference type="Proteomes" id="UP000566819"/>
    </source>
</evidence>
<dbReference type="PROSITE" id="PS50088">
    <property type="entry name" value="ANK_REPEAT"/>
    <property type="match status" value="4"/>
</dbReference>
<dbReference type="PANTHER" id="PTHR24198">
    <property type="entry name" value="ANKYRIN REPEAT AND PROTEIN KINASE DOMAIN-CONTAINING PROTEIN"/>
    <property type="match status" value="1"/>
</dbReference>
<sequence length="850" mass="94824">MVGPDLKARDSSGRTVLHIACIVRSPISTFQLLVEFGANPHERDYAGNTLFHEMAKQCPSDGDKEYTKLLDLILKFGVLPLSTNNDSQTPLFESMFCVRYKAKVVIPYNYFLGPKCNLDINSSDARGFRPIYLAAKNSADMVERLIRDGADPPVCSYPGQTVLHAACEERQSNIVGILVDLFLSRAWNNFIDYIDETGLTALHLAAKSGRSESVKILLQAGANPNKKTTEGLTPLTMCEQFKKLLTSISAWILTEDQTLGVRQIVKDLVTYGADVSFMTSSTLRSVHRKSKSIFEIAITSDCGVLADELLNVPGARQLAEDQTAEQLPALNNVNIMRKRRKMTLTVIKTGVECLIQEAGTTNGNIIEIFQALLLTENQHGINKFQSLGAEISIKYGCVKDSCLWIMAKWGYASYLEQVGGALFSANPTWIQDMRHKFDEGVNPLLYVARERTIPNLEAIKVLVEMFKVGINYQTKNGATVLHILAKCRYWWHTPALEYLFQCRANTELKTEFGYTSLHTTLYYLEPRICKRRSIAVKVLLRHGANPNVLDNKGISCLNKSGSNFDIIQQSIKSGADVPARKRPYIFDVIQNQGSVTVDLLSKLGTNFNAPLEVENPVTIKSDESDNENYLSRRSNARDLVTFSYPVHFAASNEFNNQESRLQMLLIIKTLLKIDELQFFLDHARALTLATTKNTQGLTPLHHALRSKQLWAIDPLLTHGADPLESDPEGNTTLHALSSHFYNWDRGFIHKGLDDLLLLLFHQFLALGIDVNTPNSFGKTPIFFFLRKSDSQIQAGFPVFMNAAAYLSGRNKEGQGLLHVIVGKVYGELEVSAYTAAVEVLKMLVEGGLDP</sequence>
<dbReference type="Pfam" id="PF00023">
    <property type="entry name" value="Ank"/>
    <property type="match status" value="1"/>
</dbReference>
<keyword evidence="1" id="KW-0677">Repeat</keyword>
<dbReference type="OrthoDB" id="21416at2759"/>
<reference evidence="4 5" key="1">
    <citation type="submission" date="2020-03" db="EMBL/GenBank/DDBJ databases">
        <title>Draft Genome Sequence of Cudoniella acicularis.</title>
        <authorList>
            <person name="Buettner E."/>
            <person name="Kellner H."/>
        </authorList>
    </citation>
    <scope>NUCLEOTIDE SEQUENCE [LARGE SCALE GENOMIC DNA]</scope>
    <source>
        <strain evidence="4 5">DSM 108380</strain>
    </source>
</reference>
<keyword evidence="2 3" id="KW-0040">ANK repeat</keyword>